<organism evidence="4 5">
    <name type="scientific">Flagellimonas pacifica</name>
    <dbReference type="NCBI Taxonomy" id="1247520"/>
    <lineage>
        <taxon>Bacteria</taxon>
        <taxon>Pseudomonadati</taxon>
        <taxon>Bacteroidota</taxon>
        <taxon>Flavobacteriia</taxon>
        <taxon>Flavobacteriales</taxon>
        <taxon>Flavobacteriaceae</taxon>
        <taxon>Flagellimonas</taxon>
    </lineage>
</organism>
<keyword evidence="5" id="KW-1185">Reference proteome</keyword>
<feature type="signal peptide" evidence="1">
    <location>
        <begin position="1"/>
        <end position="23"/>
    </location>
</feature>
<dbReference type="OrthoDB" id="1204817at2"/>
<dbReference type="Pfam" id="PF13448">
    <property type="entry name" value="DUF4114"/>
    <property type="match status" value="1"/>
</dbReference>
<dbReference type="NCBIfam" id="TIGR04456">
    <property type="entry name" value="LruC_dom"/>
    <property type="match status" value="1"/>
</dbReference>
<dbReference type="InterPro" id="IPR032295">
    <property type="entry name" value="DUF4842"/>
</dbReference>
<evidence type="ECO:0000259" key="3">
    <source>
        <dbReference type="Pfam" id="PF16130"/>
    </source>
</evidence>
<accession>A0A285MZR8</accession>
<evidence type="ECO:0000313" key="4">
    <source>
        <dbReference type="EMBL" id="SNZ01276.1"/>
    </source>
</evidence>
<dbReference type="Pfam" id="PF16130">
    <property type="entry name" value="DUF4842"/>
    <property type="match status" value="1"/>
</dbReference>
<dbReference type="Proteomes" id="UP000219048">
    <property type="component" value="Unassembled WGS sequence"/>
</dbReference>
<proteinExistence type="predicted"/>
<dbReference type="InterPro" id="IPR025193">
    <property type="entry name" value="DUF4114"/>
</dbReference>
<dbReference type="PROSITE" id="PS51257">
    <property type="entry name" value="PROKAR_LIPOPROTEIN"/>
    <property type="match status" value="1"/>
</dbReference>
<evidence type="ECO:0000259" key="2">
    <source>
        <dbReference type="Pfam" id="PF13448"/>
    </source>
</evidence>
<dbReference type="AlphaFoldDB" id="A0A285MZR8"/>
<dbReference type="EMBL" id="OBEH01000005">
    <property type="protein sequence ID" value="SNZ01276.1"/>
    <property type="molecule type" value="Genomic_DNA"/>
</dbReference>
<name>A0A285MZR8_9FLAO</name>
<sequence>MMFKILKVLALSTFLLIWLGCVSETDLAPPSDDEGTADPPSNPEGPLAELKVPAGFDFSTNKDIQLVLDVPVFLKGAVFSVFGKTGVLDSIPLGKATFDDNGHFEKTFRFESRTDSILLYSNYIGLTRDVRLAINSNTVQFDYRPLYERGNSSNKGSDKPSKTSFQQESKATYSYIDSYNFLGVPDNMAFPDVIAQNLLDDINASLPEYVSGGIPASHPEYLAGKETSLIVTKEADVWVTFVSEGAGYRNALGYYSYPLGQDPSTVNDITQHNIIFPNTSMQWSGGGLIPGDRVYLGRFSENTVISWFLVANGWNGSNVRSNANIYYSDPELNPEQNASLKDHMVLLHDSARELTLLGFEDLRRDISSDDDFNDAVFYAKANPVDAIQIGNVAVIDTSNDADGDGVNDELDDFPFDPNQAFNNFAPAMNSVGKIAFEDLWPSQGDYDFNDLVMSYAFNLIANAEGLITKIEADFTVDNIGGALENGFAFVLPIAPSKIESIEGQVLNSNYISVNANGTETGTDPDESVIFVVGNAKEMQGQTISMTIDFTTSVTPQEIGSVPFNAFLVVNGDRTKEVHLPDMAPTSKGGHLGTFQDFSDPNVGRYYKTETNLPWAINIYAGFTAPPESIPITLQYPKFVNWANSGGTQNLDWYIK</sequence>
<evidence type="ECO:0000256" key="1">
    <source>
        <dbReference type="SAM" id="SignalP"/>
    </source>
</evidence>
<protein>
    <submittedName>
        <fullName evidence="4">LruC domain-containing protein</fullName>
    </submittedName>
</protein>
<gene>
    <name evidence="4" type="ORF">SAMN06265377_3113</name>
</gene>
<keyword evidence="1" id="KW-0732">Signal</keyword>
<dbReference type="RefSeq" id="WP_097046736.1">
    <property type="nucleotide sequence ID" value="NZ_OBEH01000005.1"/>
</dbReference>
<feature type="domain" description="DUF4842" evidence="3">
    <location>
        <begin position="467"/>
        <end position="653"/>
    </location>
</feature>
<reference evidence="5" key="1">
    <citation type="submission" date="2017-09" db="EMBL/GenBank/DDBJ databases">
        <authorList>
            <person name="Varghese N."/>
            <person name="Submissions S."/>
        </authorList>
    </citation>
    <scope>NUCLEOTIDE SEQUENCE [LARGE SCALE GENOMIC DNA]</scope>
    <source>
        <strain evidence="5">DSM 25885</strain>
    </source>
</reference>
<evidence type="ECO:0000313" key="5">
    <source>
        <dbReference type="Proteomes" id="UP000219048"/>
    </source>
</evidence>
<dbReference type="InterPro" id="IPR031025">
    <property type="entry name" value="LruC_dom"/>
</dbReference>
<feature type="domain" description="DUF4114" evidence="2">
    <location>
        <begin position="299"/>
        <end position="382"/>
    </location>
</feature>
<feature type="chain" id="PRO_5012402670" evidence="1">
    <location>
        <begin position="24"/>
        <end position="655"/>
    </location>
</feature>